<proteinExistence type="predicted"/>
<dbReference type="Proteomes" id="UP000292957">
    <property type="component" value="Unassembled WGS sequence"/>
</dbReference>
<sequence>MSQNTPSESRASTSSKSTVSSLTTELDKLTTAVLEVTDHIQACSQASDAHHAAYIAHVEEQKKRTAGIQDRIAQMLAMTQESLKRDEEEPLKGALPHRLIAAVDPSDEQYCFVASSCAARQCPTPRNSGAICSGRRSGPEGTRTRRRGRPCWRRANRHWGRRSKARGIRRLARCRSQENGRRGLRVLCARREARIPCPSPTPSRACFQMPVHGRRCSVYLYVADRVDSLFHLTHELSDDVVSRMIAPGQLGQYSSSDILRA</sequence>
<dbReference type="OrthoDB" id="2751671at2759"/>
<name>A0A4Q9PWL7_9APHY</name>
<accession>A0A4Q9PWL7</accession>
<reference evidence="3 4" key="1">
    <citation type="submission" date="2019-01" db="EMBL/GenBank/DDBJ databases">
        <title>Draft genome sequences of three monokaryotic isolates of the white-rot basidiomycete fungus Dichomitus squalens.</title>
        <authorList>
            <consortium name="DOE Joint Genome Institute"/>
            <person name="Lopez S.C."/>
            <person name="Andreopoulos B."/>
            <person name="Pangilinan J."/>
            <person name="Lipzen A."/>
            <person name="Riley R."/>
            <person name="Ahrendt S."/>
            <person name="Ng V."/>
            <person name="Barry K."/>
            <person name="Daum C."/>
            <person name="Grigoriev I.V."/>
            <person name="Hilden K.S."/>
            <person name="Makela M.R."/>
            <person name="de Vries R.P."/>
        </authorList>
    </citation>
    <scope>NUCLEOTIDE SEQUENCE [LARGE SCALE GENOMIC DNA]</scope>
    <source>
        <strain evidence="3 4">CBS 464.89</strain>
        <strain evidence="2">OM18370.1</strain>
    </source>
</reference>
<protein>
    <submittedName>
        <fullName evidence="3">Uncharacterized protein</fullName>
    </submittedName>
</protein>
<gene>
    <name evidence="3" type="ORF">BD310DRAFT_948282</name>
    <name evidence="2" type="ORF">BD311DRAFT_832490</name>
</gene>
<dbReference type="Proteomes" id="UP000292082">
    <property type="component" value="Unassembled WGS sequence"/>
</dbReference>
<dbReference type="AlphaFoldDB" id="A0A4Q9PWL7"/>
<evidence type="ECO:0000313" key="2">
    <source>
        <dbReference type="EMBL" id="TBU29979.1"/>
    </source>
</evidence>
<keyword evidence="4" id="KW-1185">Reference proteome</keyword>
<evidence type="ECO:0000256" key="1">
    <source>
        <dbReference type="SAM" id="MobiDB-lite"/>
    </source>
</evidence>
<dbReference type="EMBL" id="ML145118">
    <property type="protein sequence ID" value="TBU59001.1"/>
    <property type="molecule type" value="Genomic_DNA"/>
</dbReference>
<evidence type="ECO:0000313" key="3">
    <source>
        <dbReference type="EMBL" id="TBU59001.1"/>
    </source>
</evidence>
<feature type="region of interest" description="Disordered" evidence="1">
    <location>
        <begin position="1"/>
        <end position="21"/>
    </location>
</feature>
<dbReference type="EMBL" id="ML143409">
    <property type="protein sequence ID" value="TBU29979.1"/>
    <property type="molecule type" value="Genomic_DNA"/>
</dbReference>
<evidence type="ECO:0000313" key="4">
    <source>
        <dbReference type="Proteomes" id="UP000292082"/>
    </source>
</evidence>
<organism evidence="3 4">
    <name type="scientific">Dichomitus squalens</name>
    <dbReference type="NCBI Taxonomy" id="114155"/>
    <lineage>
        <taxon>Eukaryota</taxon>
        <taxon>Fungi</taxon>
        <taxon>Dikarya</taxon>
        <taxon>Basidiomycota</taxon>
        <taxon>Agaricomycotina</taxon>
        <taxon>Agaricomycetes</taxon>
        <taxon>Polyporales</taxon>
        <taxon>Polyporaceae</taxon>
        <taxon>Dichomitus</taxon>
    </lineage>
</organism>